<gene>
    <name evidence="20" type="ORF">BSAL_23935</name>
</gene>
<evidence type="ECO:0000256" key="18">
    <source>
        <dbReference type="PIRSR" id="PIRSR017205-3"/>
    </source>
</evidence>
<dbReference type="GO" id="GO:0034975">
    <property type="term" value="P:protein folding in endoplasmic reticulum"/>
    <property type="evidence" value="ECO:0007669"/>
    <property type="project" value="InterPro"/>
</dbReference>
<feature type="disulfide bond" description="Redox-active" evidence="18">
    <location>
        <begin position="101"/>
        <end position="112"/>
    </location>
</feature>
<proteinExistence type="inferred from homology"/>
<dbReference type="Pfam" id="PF04137">
    <property type="entry name" value="ERO1"/>
    <property type="match status" value="1"/>
</dbReference>
<keyword evidence="10" id="KW-0249">Electron transport</keyword>
<dbReference type="PANTHER" id="PTHR12613:SF0">
    <property type="entry name" value="ERO1-LIKE PROTEIN"/>
    <property type="match status" value="1"/>
</dbReference>
<evidence type="ECO:0000256" key="19">
    <source>
        <dbReference type="SAM" id="SignalP"/>
    </source>
</evidence>
<feature type="binding site" evidence="17">
    <location>
        <position position="296"/>
    </location>
    <ligand>
        <name>FAD</name>
        <dbReference type="ChEBI" id="CHEBI:57692"/>
    </ligand>
</feature>
<dbReference type="Proteomes" id="UP000051952">
    <property type="component" value="Unassembled WGS sequence"/>
</dbReference>
<feature type="active site" evidence="16">
    <location>
        <position position="400"/>
    </location>
</feature>
<feature type="binding site" evidence="17">
    <location>
        <position position="213"/>
    </location>
    <ligand>
        <name>FAD</name>
        <dbReference type="ChEBI" id="CHEBI:57692"/>
    </ligand>
</feature>
<comment type="similarity">
    <text evidence="3">Belongs to the EROs family.</text>
</comment>
<comment type="cofactor">
    <cofactor evidence="1 17">
        <name>FAD</name>
        <dbReference type="ChEBI" id="CHEBI:57692"/>
    </cofactor>
</comment>
<dbReference type="AlphaFoldDB" id="A0A0S4JHX0"/>
<keyword evidence="21" id="KW-1185">Reference proteome</keyword>
<dbReference type="GO" id="GO:0005789">
    <property type="term" value="C:endoplasmic reticulum membrane"/>
    <property type="evidence" value="ECO:0007669"/>
    <property type="project" value="UniProtKB-SubCell"/>
</dbReference>
<evidence type="ECO:0000256" key="12">
    <source>
        <dbReference type="ARBA" id="ARBA00023136"/>
    </source>
</evidence>
<evidence type="ECO:0000256" key="14">
    <source>
        <dbReference type="ARBA" id="ARBA00023180"/>
    </source>
</evidence>
<keyword evidence="9 17" id="KW-0274">FAD</keyword>
<comment type="subcellular location">
    <subcellularLocation>
        <location evidence="2">Endoplasmic reticulum membrane</location>
        <topology evidence="2">Peripheral membrane protein</topology>
        <orientation evidence="2">Lumenal side</orientation>
    </subcellularLocation>
</comment>
<reference evidence="21" key="1">
    <citation type="submission" date="2015-09" db="EMBL/GenBank/DDBJ databases">
        <authorList>
            <consortium name="Pathogen Informatics"/>
        </authorList>
    </citation>
    <scope>NUCLEOTIDE SEQUENCE [LARGE SCALE GENOMIC DNA]</scope>
    <source>
        <strain evidence="21">Lake Konstanz</strain>
    </source>
</reference>
<dbReference type="PIRSF" id="PIRSF017205">
    <property type="entry name" value="ERO1"/>
    <property type="match status" value="1"/>
</dbReference>
<evidence type="ECO:0000256" key="3">
    <source>
        <dbReference type="ARBA" id="ARBA00008277"/>
    </source>
</evidence>
<dbReference type="EMBL" id="CYKH01001776">
    <property type="protein sequence ID" value="CUG89891.1"/>
    <property type="molecule type" value="Genomic_DNA"/>
</dbReference>
<name>A0A0S4JHX0_BODSA</name>
<evidence type="ECO:0000256" key="10">
    <source>
        <dbReference type="ARBA" id="ARBA00022982"/>
    </source>
</evidence>
<keyword evidence="12" id="KW-0472">Membrane</keyword>
<feature type="binding site" evidence="17">
    <location>
        <position position="247"/>
    </location>
    <ligand>
        <name>FAD</name>
        <dbReference type="ChEBI" id="CHEBI:57692"/>
    </ligand>
</feature>
<evidence type="ECO:0000313" key="20">
    <source>
        <dbReference type="EMBL" id="CUG89891.1"/>
    </source>
</evidence>
<keyword evidence="6" id="KW-0285">Flavoprotein</keyword>
<dbReference type="GO" id="GO:0016972">
    <property type="term" value="F:thiol oxidase activity"/>
    <property type="evidence" value="ECO:0007669"/>
    <property type="project" value="InterPro"/>
</dbReference>
<keyword evidence="7 19" id="KW-0732">Signal</keyword>
<dbReference type="InterPro" id="IPR007266">
    <property type="entry name" value="Ero1"/>
</dbReference>
<dbReference type="GO" id="GO:0071949">
    <property type="term" value="F:FAD binding"/>
    <property type="evidence" value="ECO:0007669"/>
    <property type="project" value="InterPro"/>
</dbReference>
<protein>
    <submittedName>
        <fullName evidence="20">Endoplasmic reticulum oxidoreductin, putative</fullName>
    </submittedName>
</protein>
<sequence>MSVGKLFLAFLAVAFVVDLLQHHHGLIVVASDADNERETSTTTVDVSYRPPAFCNCHQRDVDANTGELLTLMNKIVGSPFFRFYKANTHKECPYWAVQLLCSAGGGGGENPCGLCSCNEDDIPLSIRVTDTKERAHDDEEGVAAGGDVLRSSTTPTSVHLWGQENMFEDSFGNGKKQQGKASEDDVEEAQYVDLVLNPEGNTGYTGPMAIRVWEAIYAENCLKDVAHPEGEAVEMCSEFLVFYRLMSGFHSSIGINVATNFHKQQQKSSPSTADDNGAIAVVEPPVYTPNCGMLNRMRSFAERRENLNFLYQFVLRAVSKVAPLLMHEAKSGLYNSGDRVRDEELIQHLEKLFASPLLCSSTFDDAKFLQSKYAHHLIPQMLAKMKNVSLLMDCVSCEKCRLWGKLEATGIAAAIKIIVSTESVKAAGEPAGDAACSAGHDSLVLDPLHHAQPLSTSDGNQPTKSSLRLLRKEKVALLNLMRQLTLAVDSVAHNCLE</sequence>
<evidence type="ECO:0000256" key="6">
    <source>
        <dbReference type="ARBA" id="ARBA00022630"/>
    </source>
</evidence>
<feature type="binding site" evidence="17">
    <location>
        <position position="250"/>
    </location>
    <ligand>
        <name>FAD</name>
        <dbReference type="ChEBI" id="CHEBI:57692"/>
    </ligand>
</feature>
<comment type="subunit">
    <text evidence="4">May function both as a monomer and a homodimer.</text>
</comment>
<feature type="binding site" evidence="17">
    <location>
        <position position="202"/>
    </location>
    <ligand>
        <name>FAD</name>
        <dbReference type="ChEBI" id="CHEBI:57692"/>
    </ligand>
</feature>
<dbReference type="GO" id="GO:0015035">
    <property type="term" value="F:protein-disulfide reductase activity"/>
    <property type="evidence" value="ECO:0007669"/>
    <property type="project" value="InterPro"/>
</dbReference>
<dbReference type="PANTHER" id="PTHR12613">
    <property type="entry name" value="ERO1-RELATED"/>
    <property type="match status" value="1"/>
</dbReference>
<keyword evidence="14" id="KW-0325">Glycoprotein</keyword>
<keyword evidence="11" id="KW-0560">Oxidoreductase</keyword>
<feature type="chain" id="PRO_5006622430" evidence="19">
    <location>
        <begin position="26"/>
        <end position="497"/>
    </location>
</feature>
<evidence type="ECO:0000256" key="2">
    <source>
        <dbReference type="ARBA" id="ARBA00004367"/>
    </source>
</evidence>
<evidence type="ECO:0000256" key="9">
    <source>
        <dbReference type="ARBA" id="ARBA00022827"/>
    </source>
</evidence>
<evidence type="ECO:0000256" key="16">
    <source>
        <dbReference type="PIRSR" id="PIRSR017205-1"/>
    </source>
</evidence>
<dbReference type="SUPFAM" id="SSF110019">
    <property type="entry name" value="ERO1-like"/>
    <property type="match status" value="1"/>
</dbReference>
<evidence type="ECO:0000256" key="5">
    <source>
        <dbReference type="ARBA" id="ARBA00022448"/>
    </source>
</evidence>
<evidence type="ECO:0000313" key="21">
    <source>
        <dbReference type="Proteomes" id="UP000051952"/>
    </source>
</evidence>
<dbReference type="OrthoDB" id="269384at2759"/>
<evidence type="ECO:0000256" key="15">
    <source>
        <dbReference type="ARBA" id="ARBA00023284"/>
    </source>
</evidence>
<organism evidence="20 21">
    <name type="scientific">Bodo saltans</name>
    <name type="common">Flagellated protozoan</name>
    <dbReference type="NCBI Taxonomy" id="75058"/>
    <lineage>
        <taxon>Eukaryota</taxon>
        <taxon>Discoba</taxon>
        <taxon>Euglenozoa</taxon>
        <taxon>Kinetoplastea</taxon>
        <taxon>Metakinetoplastina</taxon>
        <taxon>Eubodonida</taxon>
        <taxon>Bodonidae</taxon>
        <taxon>Bodo</taxon>
    </lineage>
</organism>
<accession>A0A0S4JHX0</accession>
<evidence type="ECO:0000256" key="1">
    <source>
        <dbReference type="ARBA" id="ARBA00001974"/>
    </source>
</evidence>
<evidence type="ECO:0000256" key="13">
    <source>
        <dbReference type="ARBA" id="ARBA00023157"/>
    </source>
</evidence>
<evidence type="ECO:0000256" key="4">
    <source>
        <dbReference type="ARBA" id="ARBA00011802"/>
    </source>
</evidence>
<feature type="active site" description="Nucleophile" evidence="16">
    <location>
        <position position="397"/>
    </location>
</feature>
<dbReference type="InterPro" id="IPR037192">
    <property type="entry name" value="ERO1-like_sf"/>
</dbReference>
<dbReference type="VEuPathDB" id="TriTrypDB:BSAL_23935"/>
<evidence type="ECO:0000256" key="7">
    <source>
        <dbReference type="ARBA" id="ARBA00022729"/>
    </source>
</evidence>
<keyword evidence="8" id="KW-0256">Endoplasmic reticulum</keyword>
<keyword evidence="15" id="KW-0676">Redox-active center</keyword>
<keyword evidence="5" id="KW-0813">Transport</keyword>
<evidence type="ECO:0000256" key="17">
    <source>
        <dbReference type="PIRSR" id="PIRSR017205-2"/>
    </source>
</evidence>
<feature type="disulfide bond" description="Redox-active" evidence="18">
    <location>
        <begin position="397"/>
        <end position="400"/>
    </location>
</feature>
<evidence type="ECO:0000256" key="8">
    <source>
        <dbReference type="ARBA" id="ARBA00022824"/>
    </source>
</evidence>
<evidence type="ECO:0000256" key="11">
    <source>
        <dbReference type="ARBA" id="ARBA00023002"/>
    </source>
</evidence>
<keyword evidence="13 18" id="KW-1015">Disulfide bond</keyword>
<feature type="signal peptide" evidence="19">
    <location>
        <begin position="1"/>
        <end position="25"/>
    </location>
</feature>